<evidence type="ECO:0000256" key="1">
    <source>
        <dbReference type="SAM" id="MobiDB-lite"/>
    </source>
</evidence>
<accession>A0A4C1X9I8</accession>
<dbReference type="AlphaFoldDB" id="A0A4C1X9I8"/>
<sequence>MKANVYVSIFPLSNRRIGKTVDDQIKIVTTVPSVLTRTSTPAPMSGFGGSPRAKVKARRISSGGRRRPGRAPTADRTPLVSTATGGRPLIKGSLSFYSRHLYALRSLRLTFSDRSSCSMSRVSLHLTVASVNVPKSS</sequence>
<gene>
    <name evidence="2" type="ORF">EVAR_30092_1</name>
</gene>
<organism evidence="2 3">
    <name type="scientific">Eumeta variegata</name>
    <name type="common">Bagworm moth</name>
    <name type="synonym">Eumeta japonica</name>
    <dbReference type="NCBI Taxonomy" id="151549"/>
    <lineage>
        <taxon>Eukaryota</taxon>
        <taxon>Metazoa</taxon>
        <taxon>Ecdysozoa</taxon>
        <taxon>Arthropoda</taxon>
        <taxon>Hexapoda</taxon>
        <taxon>Insecta</taxon>
        <taxon>Pterygota</taxon>
        <taxon>Neoptera</taxon>
        <taxon>Endopterygota</taxon>
        <taxon>Lepidoptera</taxon>
        <taxon>Glossata</taxon>
        <taxon>Ditrysia</taxon>
        <taxon>Tineoidea</taxon>
        <taxon>Psychidae</taxon>
        <taxon>Oiketicinae</taxon>
        <taxon>Eumeta</taxon>
    </lineage>
</organism>
<comment type="caution">
    <text evidence="2">The sequence shown here is derived from an EMBL/GenBank/DDBJ whole genome shotgun (WGS) entry which is preliminary data.</text>
</comment>
<evidence type="ECO:0000313" key="2">
    <source>
        <dbReference type="EMBL" id="GBP59823.1"/>
    </source>
</evidence>
<keyword evidence="3" id="KW-1185">Reference proteome</keyword>
<name>A0A4C1X9I8_EUMVA</name>
<feature type="region of interest" description="Disordered" evidence="1">
    <location>
        <begin position="38"/>
        <end position="84"/>
    </location>
</feature>
<evidence type="ECO:0000313" key="3">
    <source>
        <dbReference type="Proteomes" id="UP000299102"/>
    </source>
</evidence>
<protein>
    <submittedName>
        <fullName evidence="2">Uncharacterized protein</fullName>
    </submittedName>
</protein>
<dbReference type="EMBL" id="BGZK01000771">
    <property type="protein sequence ID" value="GBP59823.1"/>
    <property type="molecule type" value="Genomic_DNA"/>
</dbReference>
<proteinExistence type="predicted"/>
<feature type="compositionally biased region" description="Basic residues" evidence="1">
    <location>
        <begin position="53"/>
        <end position="69"/>
    </location>
</feature>
<dbReference type="Proteomes" id="UP000299102">
    <property type="component" value="Unassembled WGS sequence"/>
</dbReference>
<reference evidence="2 3" key="1">
    <citation type="journal article" date="2019" name="Commun. Biol.">
        <title>The bagworm genome reveals a unique fibroin gene that provides high tensile strength.</title>
        <authorList>
            <person name="Kono N."/>
            <person name="Nakamura H."/>
            <person name="Ohtoshi R."/>
            <person name="Tomita M."/>
            <person name="Numata K."/>
            <person name="Arakawa K."/>
        </authorList>
    </citation>
    <scope>NUCLEOTIDE SEQUENCE [LARGE SCALE GENOMIC DNA]</scope>
</reference>